<name>A0A2B4RT80_STYPI</name>
<dbReference type="Proteomes" id="UP000225706">
    <property type="component" value="Unassembled WGS sequence"/>
</dbReference>
<reference evidence="4" key="1">
    <citation type="journal article" date="2017" name="bioRxiv">
        <title>Comparative analysis of the genomes of Stylophora pistillata and Acropora digitifera provides evidence for extensive differences between species of corals.</title>
        <authorList>
            <person name="Voolstra C.R."/>
            <person name="Li Y."/>
            <person name="Liew Y.J."/>
            <person name="Baumgarten S."/>
            <person name="Zoccola D."/>
            <person name="Flot J.-F."/>
            <person name="Tambutte S."/>
            <person name="Allemand D."/>
            <person name="Aranda M."/>
        </authorList>
    </citation>
    <scope>NUCLEOTIDE SEQUENCE [LARGE SCALE GENOMIC DNA]</scope>
</reference>
<evidence type="ECO:0000256" key="1">
    <source>
        <dbReference type="SAM" id="MobiDB-lite"/>
    </source>
</evidence>
<keyword evidence="4" id="KW-1185">Reference proteome</keyword>
<protein>
    <submittedName>
        <fullName evidence="3">Pre-mRNA-processing factor 6</fullName>
    </submittedName>
</protein>
<dbReference type="STRING" id="50429.A0A2B4RT80"/>
<comment type="caution">
    <text evidence="3">The sequence shown here is derived from an EMBL/GenBank/DDBJ whole genome shotgun (WGS) entry which is preliminary data.</text>
</comment>
<organism evidence="3 4">
    <name type="scientific">Stylophora pistillata</name>
    <name type="common">Smooth cauliflower coral</name>
    <dbReference type="NCBI Taxonomy" id="50429"/>
    <lineage>
        <taxon>Eukaryota</taxon>
        <taxon>Metazoa</taxon>
        <taxon>Cnidaria</taxon>
        <taxon>Anthozoa</taxon>
        <taxon>Hexacorallia</taxon>
        <taxon>Scleractinia</taxon>
        <taxon>Astrocoeniina</taxon>
        <taxon>Pocilloporidae</taxon>
        <taxon>Stylophora</taxon>
    </lineage>
</organism>
<feature type="region of interest" description="Disordered" evidence="1">
    <location>
        <begin position="1"/>
        <end position="22"/>
    </location>
</feature>
<dbReference type="AlphaFoldDB" id="A0A2B4RT80"/>
<dbReference type="OrthoDB" id="440128at2759"/>
<feature type="compositionally biased region" description="Basic and acidic residues" evidence="1">
    <location>
        <begin position="7"/>
        <end position="22"/>
    </location>
</feature>
<sequence>MPVNQILKEDQGKHSLNEDTVEREKRFKEEIEQYRQERPKIQQQFSDLKRKLGEVSEDDWLSIPEVGDYRNKKQRNPRTEKMLGATGWLQECSQGVTGYQGRVTRL</sequence>
<accession>A0A2B4RT80</accession>
<dbReference type="GO" id="GO:0000398">
    <property type="term" value="P:mRNA splicing, via spliceosome"/>
    <property type="evidence" value="ECO:0007669"/>
    <property type="project" value="InterPro"/>
</dbReference>
<feature type="domain" description="PRP1 splicing factor N-terminal" evidence="2">
    <location>
        <begin position="22"/>
        <end position="72"/>
    </location>
</feature>
<proteinExistence type="predicted"/>
<gene>
    <name evidence="3" type="primary">PRPF6</name>
    <name evidence="3" type="ORF">AWC38_SpisGene15545</name>
</gene>
<evidence type="ECO:0000313" key="3">
    <source>
        <dbReference type="EMBL" id="PFX20029.1"/>
    </source>
</evidence>
<evidence type="ECO:0000313" key="4">
    <source>
        <dbReference type="Proteomes" id="UP000225706"/>
    </source>
</evidence>
<dbReference type="InterPro" id="IPR010491">
    <property type="entry name" value="PRP1_N"/>
</dbReference>
<dbReference type="Pfam" id="PF06424">
    <property type="entry name" value="PRP1_N"/>
    <property type="match status" value="1"/>
</dbReference>
<evidence type="ECO:0000259" key="2">
    <source>
        <dbReference type="Pfam" id="PF06424"/>
    </source>
</evidence>
<dbReference type="EMBL" id="LSMT01000334">
    <property type="protein sequence ID" value="PFX20029.1"/>
    <property type="molecule type" value="Genomic_DNA"/>
</dbReference>